<dbReference type="InterPro" id="IPR011051">
    <property type="entry name" value="RmlC_Cupin_sf"/>
</dbReference>
<dbReference type="Gene3D" id="2.60.120.10">
    <property type="entry name" value="Jelly Rolls"/>
    <property type="match status" value="1"/>
</dbReference>
<dbReference type="OrthoDB" id="9811153at2"/>
<keyword evidence="4" id="KW-1185">Reference proteome</keyword>
<evidence type="ECO:0000313" key="4">
    <source>
        <dbReference type="Proteomes" id="UP000269692"/>
    </source>
</evidence>
<dbReference type="InterPro" id="IPR051610">
    <property type="entry name" value="GPI/OXD"/>
</dbReference>
<dbReference type="GO" id="GO:0046872">
    <property type="term" value="F:metal ion binding"/>
    <property type="evidence" value="ECO:0007669"/>
    <property type="project" value="UniProtKB-KW"/>
</dbReference>
<evidence type="ECO:0000313" key="3">
    <source>
        <dbReference type="EMBL" id="RLP71871.1"/>
    </source>
</evidence>
<proteinExistence type="predicted"/>
<feature type="domain" description="Cupin type-2" evidence="2">
    <location>
        <begin position="47"/>
        <end position="115"/>
    </location>
</feature>
<reference evidence="3 4" key="1">
    <citation type="submission" date="2018-10" db="EMBL/GenBank/DDBJ databases">
        <title>Xanthobacter tagetidis genome sequencing and assembly.</title>
        <authorList>
            <person name="Maclea K.S."/>
            <person name="Goen A.E."/>
            <person name="Fatima S.A."/>
        </authorList>
    </citation>
    <scope>NUCLEOTIDE SEQUENCE [LARGE SCALE GENOMIC DNA]</scope>
    <source>
        <strain evidence="3 4">ATCC 700314</strain>
    </source>
</reference>
<comment type="caution">
    <text evidence="3">The sequence shown here is derived from an EMBL/GenBank/DDBJ whole genome shotgun (WGS) entry which is preliminary data.</text>
</comment>
<dbReference type="InterPro" id="IPR013096">
    <property type="entry name" value="Cupin_2"/>
</dbReference>
<name>A0A3L6ZWC0_9HYPH</name>
<organism evidence="3 4">
    <name type="scientific">Xanthobacter tagetidis</name>
    <dbReference type="NCBI Taxonomy" id="60216"/>
    <lineage>
        <taxon>Bacteria</taxon>
        <taxon>Pseudomonadati</taxon>
        <taxon>Pseudomonadota</taxon>
        <taxon>Alphaproteobacteria</taxon>
        <taxon>Hyphomicrobiales</taxon>
        <taxon>Xanthobacteraceae</taxon>
        <taxon>Xanthobacter</taxon>
    </lineage>
</organism>
<sequence>MADTPRTYLVREKDVRTYSPANHSGTVNRRLISRETVGAGQLEIVLGTIEKGQGAHPHHHDGIEQACYILSGTARAEVDGQVLEMGPGDTCFFPAGMEHVFIATSEEPVRLLVIYAPPYAEKV</sequence>
<evidence type="ECO:0000259" key="2">
    <source>
        <dbReference type="Pfam" id="PF07883"/>
    </source>
</evidence>
<dbReference type="AlphaFoldDB" id="A0A3L6ZWC0"/>
<evidence type="ECO:0000256" key="1">
    <source>
        <dbReference type="ARBA" id="ARBA00022723"/>
    </source>
</evidence>
<keyword evidence="1" id="KW-0479">Metal-binding</keyword>
<dbReference type="EMBL" id="RCTF01000029">
    <property type="protein sequence ID" value="RLP71871.1"/>
    <property type="molecule type" value="Genomic_DNA"/>
</dbReference>
<dbReference type="RefSeq" id="WP_121625739.1">
    <property type="nucleotide sequence ID" value="NZ_JACIIW010000001.1"/>
</dbReference>
<dbReference type="Proteomes" id="UP000269692">
    <property type="component" value="Unassembled WGS sequence"/>
</dbReference>
<dbReference type="PANTHER" id="PTHR35848:SF6">
    <property type="entry name" value="CUPIN TYPE-2 DOMAIN-CONTAINING PROTEIN"/>
    <property type="match status" value="1"/>
</dbReference>
<dbReference type="PANTHER" id="PTHR35848">
    <property type="entry name" value="OXALATE-BINDING PROTEIN"/>
    <property type="match status" value="1"/>
</dbReference>
<protein>
    <submittedName>
        <fullName evidence="3">Cupin domain-containing protein</fullName>
    </submittedName>
</protein>
<accession>A0A3L6ZWC0</accession>
<dbReference type="InterPro" id="IPR014710">
    <property type="entry name" value="RmlC-like_jellyroll"/>
</dbReference>
<dbReference type="SUPFAM" id="SSF51182">
    <property type="entry name" value="RmlC-like cupins"/>
    <property type="match status" value="1"/>
</dbReference>
<dbReference type="Pfam" id="PF07883">
    <property type="entry name" value="Cupin_2"/>
    <property type="match status" value="1"/>
</dbReference>
<gene>
    <name evidence="3" type="ORF">D9R14_22135</name>
</gene>